<dbReference type="Pfam" id="PF06722">
    <property type="entry name" value="EryCIII-like_C"/>
    <property type="match status" value="1"/>
</dbReference>
<dbReference type="Pfam" id="PF00169">
    <property type="entry name" value="PH"/>
    <property type="match status" value="1"/>
</dbReference>
<dbReference type="PANTHER" id="PTHR48050:SF25">
    <property type="entry name" value="STEROL 3-BETA-GLUCOSYLTRANSFERASE"/>
    <property type="match status" value="1"/>
</dbReference>
<sequence length="1258" mass="141769">MDSANHSVLQFVSAAALALEAQDGERTRLGSSNTDLGRSIEAIYSAQTWSDVDSSSPANETDLILDINTDNDKDTGKPHHIQELLAEATGAINNRQNNHQHPNTEDNAASVDGEDDDGEDDYDNDLSDMDDSDNVLKRSIDKTVQLIFNLPQMEKLEAEWPCYIVRSAIVPGFLYLTEQHICFYAPLPNNQQGYHKTGYMMVKTSSKIGQHYRRCYFDLKNDVLAWYESATDTYSPLGKIDLKYTLSVRPSKKRHHGFHIVTMNKTWHFQADTNAAMVEWLTVLQKAVFKAKNSGSSLKMAFPFGNILDIEYTDAFEFQQFLKIRVVGIEDSFVMDEYYFAYFPDIKSTYDRLLDAWNQSQQQKIDNDNTGNRTDATLLGIDDQITKSLPTSGGGSPSLSISDLYDANSQPIVIQSLTEKADSTYQSQIQQHPHQPQKLPRTSSVGSVVANALAVPGAIKELIYPSSSESTSSSKPSGLIEETEIPQSQQQQQQQQMLVERHGTPSDVQSTGDTDSSSSDEEEKAMVDWFDEKRKSGMKMVYDLLAGGSSTGSSATVYRLPTGAEGELDGEGVLEDNVSTESKWYYSIHGEPIDDRTLTNFRKYFVLPESEKLLAVFRCSLLKTLPCYGKLYISTSHVSFNSKGFATKAKMIIPFDDILRIQKIQSKGYIFHSLSILTQKKKEIFLEFSSLSRRNSCFAQLFLQHKRAFDNQQSTQESEQTLKDWEDRLLGTDRHEEGLSHVIPPIKQGRPILSKSASTEPQYKKPDKPLHFTCITIGTRGDVQPYIALCKSLMKDGHTCRIATHDEFKDWIEEHHIEFRSIGGDPGELMRICVENNFFSVNFVVEGLRLFKVWIDELLELSWVACQGTDVLIESPSAMIGIHMAEKLRVPYFRSFPMPMTRTRSFPHPFATPNNPKGRLYNDMTYVLFDHAVWRAIATRTNAFREKVLGLPPTSYEKLEVWKIPYLYSFSTSIVPSPLDWMDWVHCTGYWFLDNPQTGWKPDDRLLSFFNSTDKRPIVYIGFGSIIVSDPQEIIRIIVEAVLLSNVRAIVSEGWSSRLAQDNHNNQQQNRSPAATPLLERHPNVILNIDSVPHDWLFPKVRAVVHHGGAGTTAAGLRAGRPTVVKPFFADQFFWGERVEEMGAGLCVKQLSVESLSAALRVVTTDESMLKTANIVGEKIRTETGVETAIQCIYRDMDIARERTVSSALKTHGNDAFEYGDDNDEYNDIQDTATTALDDQDQDWTLIEASSRIKSQGA</sequence>
<dbReference type="Proteomes" id="UP000193560">
    <property type="component" value="Unassembled WGS sequence"/>
</dbReference>
<dbReference type="STRING" id="90262.A0A1X2I6R9"/>
<feature type="compositionally biased region" description="Polar residues" evidence="8">
    <location>
        <begin position="94"/>
        <end position="107"/>
    </location>
</feature>
<keyword evidence="4" id="KW-0808">Transferase</keyword>
<dbReference type="InterPro" id="IPR050426">
    <property type="entry name" value="Glycosyltransferase_28"/>
</dbReference>
<dbReference type="FunFam" id="3.40.50.2000:FF:000029">
    <property type="entry name" value="Sterol 3-beta-glucosyltransferase"/>
    <property type="match status" value="1"/>
</dbReference>
<dbReference type="EMBL" id="MCGE01000024">
    <property type="protein sequence ID" value="ORZ10431.1"/>
    <property type="molecule type" value="Genomic_DNA"/>
</dbReference>
<dbReference type="InterPro" id="IPR002213">
    <property type="entry name" value="UDP_glucos_trans"/>
</dbReference>
<name>A0A1X2I6R9_9FUNG</name>
<dbReference type="InterPro" id="IPR010610">
    <property type="entry name" value="EryCIII-like_C"/>
</dbReference>
<feature type="compositionally biased region" description="Low complexity" evidence="8">
    <location>
        <begin position="506"/>
        <end position="517"/>
    </location>
</feature>
<feature type="region of interest" description="Disordered" evidence="8">
    <location>
        <begin position="94"/>
        <end position="131"/>
    </location>
</feature>
<dbReference type="CDD" id="cd03784">
    <property type="entry name" value="GT1_Gtf-like"/>
    <property type="match status" value="1"/>
</dbReference>
<evidence type="ECO:0000256" key="3">
    <source>
        <dbReference type="ARBA" id="ARBA00022676"/>
    </source>
</evidence>
<evidence type="ECO:0000259" key="9">
    <source>
        <dbReference type="PROSITE" id="PS50003"/>
    </source>
</evidence>
<dbReference type="GO" id="GO:0005975">
    <property type="term" value="P:carbohydrate metabolic process"/>
    <property type="evidence" value="ECO:0007669"/>
    <property type="project" value="InterPro"/>
</dbReference>
<dbReference type="InterPro" id="IPR004182">
    <property type="entry name" value="GRAM"/>
</dbReference>
<dbReference type="EC" id="2.4.1.173" evidence="2"/>
<dbReference type="FunFam" id="3.40.50.2000:FF:000009">
    <property type="entry name" value="Sterol 3-beta-glucosyltransferase UGT80A2"/>
    <property type="match status" value="1"/>
</dbReference>
<dbReference type="GO" id="GO:0016125">
    <property type="term" value="P:sterol metabolic process"/>
    <property type="evidence" value="ECO:0007669"/>
    <property type="project" value="TreeGrafter"/>
</dbReference>
<reference evidence="10 11" key="1">
    <citation type="submission" date="2016-07" db="EMBL/GenBank/DDBJ databases">
        <title>Pervasive Adenine N6-methylation of Active Genes in Fungi.</title>
        <authorList>
            <consortium name="DOE Joint Genome Institute"/>
            <person name="Mondo S.J."/>
            <person name="Dannebaum R.O."/>
            <person name="Kuo R.C."/>
            <person name="Labutti K."/>
            <person name="Haridas S."/>
            <person name="Kuo A."/>
            <person name="Salamov A."/>
            <person name="Ahrendt S.R."/>
            <person name="Lipzen A."/>
            <person name="Sullivan W."/>
            <person name="Andreopoulos W.B."/>
            <person name="Clum A."/>
            <person name="Lindquist E."/>
            <person name="Daum C."/>
            <person name="Ramamoorthy G.K."/>
            <person name="Gryganskyi A."/>
            <person name="Culley D."/>
            <person name="Magnuson J.K."/>
            <person name="James T.Y."/>
            <person name="O'Malley M.A."/>
            <person name="Stajich J.E."/>
            <person name="Spatafora J.W."/>
            <person name="Visel A."/>
            <person name="Grigoriev I.V."/>
        </authorList>
    </citation>
    <scope>NUCLEOTIDE SEQUENCE [LARGE SCALE GENOMIC DNA]</scope>
    <source>
        <strain evidence="10 11">NRRL 1336</strain>
    </source>
</reference>
<evidence type="ECO:0000256" key="1">
    <source>
        <dbReference type="ARBA" id="ARBA00006962"/>
    </source>
</evidence>
<dbReference type="PROSITE" id="PS50003">
    <property type="entry name" value="PH_DOMAIN"/>
    <property type="match status" value="1"/>
</dbReference>
<comment type="catalytic activity">
    <reaction evidence="7">
        <text>a sterol + UDP-alpha-D-glucose = a sterol 3-beta-D-glucoside + UDP + H(+)</text>
        <dbReference type="Rhea" id="RHEA:22724"/>
        <dbReference type="ChEBI" id="CHEBI:15378"/>
        <dbReference type="ChEBI" id="CHEBI:15889"/>
        <dbReference type="ChEBI" id="CHEBI:37424"/>
        <dbReference type="ChEBI" id="CHEBI:58223"/>
        <dbReference type="ChEBI" id="CHEBI:58885"/>
        <dbReference type="EC" id="2.4.1.173"/>
    </reaction>
    <physiologicalReaction direction="left-to-right" evidence="7">
        <dbReference type="Rhea" id="RHEA:22725"/>
    </physiologicalReaction>
</comment>
<evidence type="ECO:0000256" key="6">
    <source>
        <dbReference type="ARBA" id="ARBA00047886"/>
    </source>
</evidence>
<keyword evidence="3" id="KW-0328">Glycosyltransferase</keyword>
<comment type="caution">
    <text evidence="10">The sequence shown here is derived from an EMBL/GenBank/DDBJ whole genome shotgun (WGS) entry which is preliminary data.</text>
</comment>
<comment type="catalytic activity">
    <reaction evidence="6">
        <text>ergosterol + UDP-alpha-D-glucose = ergosteryl 3-beta-D-glucoside + UDP + H(+)</text>
        <dbReference type="Rhea" id="RHEA:61836"/>
        <dbReference type="ChEBI" id="CHEBI:15378"/>
        <dbReference type="ChEBI" id="CHEBI:16933"/>
        <dbReference type="ChEBI" id="CHEBI:52973"/>
        <dbReference type="ChEBI" id="CHEBI:58223"/>
        <dbReference type="ChEBI" id="CHEBI:58885"/>
    </reaction>
    <physiologicalReaction direction="left-to-right" evidence="6">
        <dbReference type="Rhea" id="RHEA:61837"/>
    </physiologicalReaction>
</comment>
<dbReference type="Gene3D" id="2.30.29.30">
    <property type="entry name" value="Pleckstrin-homology domain (PH domain)/Phosphotyrosine-binding domain (PTB)"/>
    <property type="match status" value="2"/>
</dbReference>
<evidence type="ECO:0000256" key="5">
    <source>
        <dbReference type="ARBA" id="ARBA00029843"/>
    </source>
</evidence>
<dbReference type="SUPFAM" id="SSF50729">
    <property type="entry name" value="PH domain-like"/>
    <property type="match status" value="1"/>
</dbReference>
<dbReference type="InterPro" id="IPR011993">
    <property type="entry name" value="PH-like_dom_sf"/>
</dbReference>
<dbReference type="GO" id="GO:0016906">
    <property type="term" value="F:sterol 3-beta-glucosyltransferase activity"/>
    <property type="evidence" value="ECO:0007669"/>
    <property type="project" value="UniProtKB-EC"/>
</dbReference>
<evidence type="ECO:0000256" key="2">
    <source>
        <dbReference type="ARBA" id="ARBA00012650"/>
    </source>
</evidence>
<evidence type="ECO:0000256" key="8">
    <source>
        <dbReference type="SAM" id="MobiDB-lite"/>
    </source>
</evidence>
<feature type="region of interest" description="Disordered" evidence="8">
    <location>
        <begin position="423"/>
        <end position="443"/>
    </location>
</feature>
<dbReference type="AlphaFoldDB" id="A0A1X2I6R9"/>
<evidence type="ECO:0000256" key="4">
    <source>
        <dbReference type="ARBA" id="ARBA00022679"/>
    </source>
</evidence>
<feature type="compositionally biased region" description="Low complexity" evidence="8">
    <location>
        <begin position="487"/>
        <end position="496"/>
    </location>
</feature>
<evidence type="ECO:0000313" key="10">
    <source>
        <dbReference type="EMBL" id="ORZ10431.1"/>
    </source>
</evidence>
<gene>
    <name evidence="10" type="ORF">BCR42DRAFT_422365</name>
</gene>
<organism evidence="10 11">
    <name type="scientific">Absidia repens</name>
    <dbReference type="NCBI Taxonomy" id="90262"/>
    <lineage>
        <taxon>Eukaryota</taxon>
        <taxon>Fungi</taxon>
        <taxon>Fungi incertae sedis</taxon>
        <taxon>Mucoromycota</taxon>
        <taxon>Mucoromycotina</taxon>
        <taxon>Mucoromycetes</taxon>
        <taxon>Mucorales</taxon>
        <taxon>Cunninghamellaceae</taxon>
        <taxon>Absidia</taxon>
    </lineage>
</organism>
<evidence type="ECO:0000256" key="7">
    <source>
        <dbReference type="ARBA" id="ARBA00049453"/>
    </source>
</evidence>
<protein>
    <recommendedName>
        <fullName evidence="2">sterol 3beta-glucosyltransferase</fullName>
        <ecNumber evidence="2">2.4.1.173</ecNumber>
    </recommendedName>
    <alternativeName>
        <fullName evidence="5">Autophagy-related protein 26</fullName>
    </alternativeName>
</protein>
<feature type="region of interest" description="Disordered" evidence="8">
    <location>
        <begin position="466"/>
        <end position="525"/>
    </location>
</feature>
<accession>A0A1X2I6R9</accession>
<feature type="domain" description="PH" evidence="9">
    <location>
        <begin position="193"/>
        <end position="289"/>
    </location>
</feature>
<feature type="compositionally biased region" description="Low complexity" evidence="8">
    <location>
        <begin position="466"/>
        <end position="477"/>
    </location>
</feature>
<dbReference type="Gene3D" id="3.40.50.2000">
    <property type="entry name" value="Glycogen Phosphorylase B"/>
    <property type="match status" value="2"/>
</dbReference>
<feature type="compositionally biased region" description="Low complexity" evidence="8">
    <location>
        <begin position="426"/>
        <end position="437"/>
    </location>
</feature>
<dbReference type="InterPro" id="IPR001849">
    <property type="entry name" value="PH_domain"/>
</dbReference>
<comment type="similarity">
    <text evidence="1">Belongs to the glycosyltransferase 28 family.</text>
</comment>
<dbReference type="Pfam" id="PF02893">
    <property type="entry name" value="GRAM"/>
    <property type="match status" value="2"/>
</dbReference>
<dbReference type="SUPFAM" id="SSF53756">
    <property type="entry name" value="UDP-Glycosyltransferase/glycogen phosphorylase"/>
    <property type="match status" value="1"/>
</dbReference>
<dbReference type="Pfam" id="PF03033">
    <property type="entry name" value="Glyco_transf_28"/>
    <property type="match status" value="1"/>
</dbReference>
<feature type="compositionally biased region" description="Acidic residues" evidence="8">
    <location>
        <begin position="112"/>
        <end position="131"/>
    </location>
</feature>
<proteinExistence type="inferred from homology"/>
<evidence type="ECO:0000313" key="11">
    <source>
        <dbReference type="Proteomes" id="UP000193560"/>
    </source>
</evidence>
<dbReference type="SMART" id="SM00233">
    <property type="entry name" value="PH"/>
    <property type="match status" value="1"/>
</dbReference>
<keyword evidence="11" id="KW-1185">Reference proteome</keyword>
<dbReference type="PANTHER" id="PTHR48050">
    <property type="entry name" value="STEROL 3-BETA-GLUCOSYLTRANSFERASE"/>
    <property type="match status" value="1"/>
</dbReference>
<dbReference type="OrthoDB" id="10261837at2759"/>
<dbReference type="InterPro" id="IPR004276">
    <property type="entry name" value="GlycoTrans_28_N"/>
</dbReference>
<dbReference type="SMART" id="SM00568">
    <property type="entry name" value="GRAM"/>
    <property type="match status" value="2"/>
</dbReference>